<organism evidence="1 2">
    <name type="scientific">Gallibacterium genomosp. 3</name>
    <dbReference type="NCBI Taxonomy" id="505345"/>
    <lineage>
        <taxon>Bacteria</taxon>
        <taxon>Pseudomonadati</taxon>
        <taxon>Pseudomonadota</taxon>
        <taxon>Gammaproteobacteria</taxon>
        <taxon>Pasteurellales</taxon>
        <taxon>Pasteurellaceae</taxon>
        <taxon>Gallibacterium</taxon>
    </lineage>
</organism>
<accession>A0A1A7PVZ0</accession>
<protein>
    <submittedName>
        <fullName evidence="1">Methyltransferase</fullName>
    </submittedName>
</protein>
<sequence>MTKPILDACCGGKMFHFDKSNPLVLFMDKRHEDIVFMDRGKTRTLEIAPDIVADFTNMPFADKSFNLVIFDPPHLTKGGDNSWLVKKYGRLSENWEDQLRKGFDECMRVLAENGVLVFKWNETQITVNKILSLISYKPIVGHKSGKLSNTHWLIFFKSR</sequence>
<dbReference type="PATRIC" id="fig|505345.6.peg.91"/>
<evidence type="ECO:0000313" key="2">
    <source>
        <dbReference type="Proteomes" id="UP000092626"/>
    </source>
</evidence>
<dbReference type="SUPFAM" id="SSF53335">
    <property type="entry name" value="S-adenosyl-L-methionine-dependent methyltransferases"/>
    <property type="match status" value="1"/>
</dbReference>
<dbReference type="GO" id="GO:0032259">
    <property type="term" value="P:methylation"/>
    <property type="evidence" value="ECO:0007669"/>
    <property type="project" value="UniProtKB-KW"/>
</dbReference>
<dbReference type="Gene3D" id="3.40.50.150">
    <property type="entry name" value="Vaccinia Virus protein VP39"/>
    <property type="match status" value="1"/>
</dbReference>
<dbReference type="InterPro" id="IPR029063">
    <property type="entry name" value="SAM-dependent_MTases_sf"/>
</dbReference>
<keyword evidence="1" id="KW-0489">Methyltransferase</keyword>
<dbReference type="AlphaFoldDB" id="A0A1A7PVZ0"/>
<proteinExistence type="predicted"/>
<dbReference type="STRING" id="505345.QV06_00460"/>
<dbReference type="RefSeq" id="WP_065236454.1">
    <property type="nucleotide sequence ID" value="NZ_JTJR01000002.1"/>
</dbReference>
<dbReference type="GO" id="GO:0008168">
    <property type="term" value="F:methyltransferase activity"/>
    <property type="evidence" value="ECO:0007669"/>
    <property type="project" value="UniProtKB-KW"/>
</dbReference>
<evidence type="ECO:0000313" key="1">
    <source>
        <dbReference type="EMBL" id="OBX05911.1"/>
    </source>
</evidence>
<reference evidence="1 2" key="1">
    <citation type="submission" date="2014-11" db="EMBL/GenBank/DDBJ databases">
        <title>Pan-genome of Gallibacterium spp.</title>
        <authorList>
            <person name="Kudirkiene E."/>
            <person name="Bojesen A.M."/>
        </authorList>
    </citation>
    <scope>NUCLEOTIDE SEQUENCE [LARGE SCALE GENOMIC DNA]</scope>
    <source>
        <strain evidence="1 2">59/S3/89</strain>
    </source>
</reference>
<keyword evidence="1" id="KW-0808">Transferase</keyword>
<comment type="caution">
    <text evidence="1">The sequence shown here is derived from an EMBL/GenBank/DDBJ whole genome shotgun (WGS) entry which is preliminary data.</text>
</comment>
<name>A0A1A7PVZ0_9PAST</name>
<gene>
    <name evidence="1" type="ORF">QV06_00460</name>
</gene>
<dbReference type="EMBL" id="JTJR01000002">
    <property type="protein sequence ID" value="OBX05911.1"/>
    <property type="molecule type" value="Genomic_DNA"/>
</dbReference>
<dbReference type="Proteomes" id="UP000092626">
    <property type="component" value="Unassembled WGS sequence"/>
</dbReference>